<feature type="domain" description="GRF-type" evidence="6">
    <location>
        <begin position="21"/>
        <end position="67"/>
    </location>
</feature>
<sequence length="174" mass="19449">MSSAITSSMPSYGSRSAFSSCHCREVAVLRTAMTSRNAGNKFWGCPNYKSGDDDIIGCNYFEWVLNEVDGKDLVISRMKRKIQSIQSELKSTKLCMKMLIILMIEIVAMLVVAVADFFAHNVDDFVVLHLVEIEVDVAELVELFRPNNSDSSKDHSTSVDFALLTLLRLKIGFV</sequence>
<name>A0ABD1L935_9FABA</name>
<evidence type="ECO:0000256" key="4">
    <source>
        <dbReference type="PROSITE-ProRule" id="PRU01343"/>
    </source>
</evidence>
<keyword evidence="5" id="KW-1133">Transmembrane helix</keyword>
<keyword evidence="8" id="KW-1185">Reference proteome</keyword>
<dbReference type="GO" id="GO:0008270">
    <property type="term" value="F:zinc ion binding"/>
    <property type="evidence" value="ECO:0007669"/>
    <property type="project" value="UniProtKB-KW"/>
</dbReference>
<dbReference type="PROSITE" id="PS51999">
    <property type="entry name" value="ZF_GRF"/>
    <property type="match status" value="1"/>
</dbReference>
<keyword evidence="1" id="KW-0479">Metal-binding</keyword>
<organism evidence="7 8">
    <name type="scientific">Flemingia macrophylla</name>
    <dbReference type="NCBI Taxonomy" id="520843"/>
    <lineage>
        <taxon>Eukaryota</taxon>
        <taxon>Viridiplantae</taxon>
        <taxon>Streptophyta</taxon>
        <taxon>Embryophyta</taxon>
        <taxon>Tracheophyta</taxon>
        <taxon>Spermatophyta</taxon>
        <taxon>Magnoliopsida</taxon>
        <taxon>eudicotyledons</taxon>
        <taxon>Gunneridae</taxon>
        <taxon>Pentapetalae</taxon>
        <taxon>rosids</taxon>
        <taxon>fabids</taxon>
        <taxon>Fabales</taxon>
        <taxon>Fabaceae</taxon>
        <taxon>Papilionoideae</taxon>
        <taxon>50 kb inversion clade</taxon>
        <taxon>NPAAA clade</taxon>
        <taxon>indigoferoid/millettioid clade</taxon>
        <taxon>Phaseoleae</taxon>
        <taxon>Flemingia</taxon>
    </lineage>
</organism>
<dbReference type="Pfam" id="PF06839">
    <property type="entry name" value="Zn_ribbon_GRF"/>
    <property type="match status" value="1"/>
</dbReference>
<keyword evidence="3" id="KW-0862">Zinc</keyword>
<dbReference type="InterPro" id="IPR010666">
    <property type="entry name" value="Znf_GRF"/>
</dbReference>
<evidence type="ECO:0000313" key="8">
    <source>
        <dbReference type="Proteomes" id="UP001603857"/>
    </source>
</evidence>
<comment type="caution">
    <text evidence="7">The sequence shown here is derived from an EMBL/GenBank/DDBJ whole genome shotgun (WGS) entry which is preliminary data.</text>
</comment>
<evidence type="ECO:0000256" key="5">
    <source>
        <dbReference type="SAM" id="Phobius"/>
    </source>
</evidence>
<dbReference type="EMBL" id="JBGMDY010000010">
    <property type="protein sequence ID" value="KAL2319913.1"/>
    <property type="molecule type" value="Genomic_DNA"/>
</dbReference>
<accession>A0ABD1L935</accession>
<evidence type="ECO:0000256" key="2">
    <source>
        <dbReference type="ARBA" id="ARBA00022771"/>
    </source>
</evidence>
<evidence type="ECO:0000259" key="6">
    <source>
        <dbReference type="PROSITE" id="PS51999"/>
    </source>
</evidence>
<dbReference type="AlphaFoldDB" id="A0ABD1L935"/>
<protein>
    <recommendedName>
        <fullName evidence="6">GRF-type domain-containing protein</fullName>
    </recommendedName>
</protein>
<feature type="transmembrane region" description="Helical" evidence="5">
    <location>
        <begin position="99"/>
        <end position="119"/>
    </location>
</feature>
<keyword evidence="2 4" id="KW-0863">Zinc-finger</keyword>
<evidence type="ECO:0000256" key="1">
    <source>
        <dbReference type="ARBA" id="ARBA00022723"/>
    </source>
</evidence>
<evidence type="ECO:0000256" key="3">
    <source>
        <dbReference type="ARBA" id="ARBA00022833"/>
    </source>
</evidence>
<gene>
    <name evidence="7" type="ORF">Fmac_028882</name>
</gene>
<evidence type="ECO:0000313" key="7">
    <source>
        <dbReference type="EMBL" id="KAL2319913.1"/>
    </source>
</evidence>
<reference evidence="7 8" key="1">
    <citation type="submission" date="2024-08" db="EMBL/GenBank/DDBJ databases">
        <title>Insights into the chromosomal genome structure of Flemingia macrophylla.</title>
        <authorList>
            <person name="Ding Y."/>
            <person name="Zhao Y."/>
            <person name="Bi W."/>
            <person name="Wu M."/>
            <person name="Zhao G."/>
            <person name="Gong Y."/>
            <person name="Li W."/>
            <person name="Zhang P."/>
        </authorList>
    </citation>
    <scope>NUCLEOTIDE SEQUENCE [LARGE SCALE GENOMIC DNA]</scope>
    <source>
        <strain evidence="7">DYQJB</strain>
        <tissue evidence="7">Leaf</tissue>
    </source>
</reference>
<keyword evidence="5" id="KW-0472">Membrane</keyword>
<proteinExistence type="predicted"/>
<dbReference type="Proteomes" id="UP001603857">
    <property type="component" value="Unassembled WGS sequence"/>
</dbReference>
<keyword evidence="5" id="KW-0812">Transmembrane</keyword>
<dbReference type="PANTHER" id="PTHR33248">
    <property type="entry name" value="ZINC ION-BINDING PROTEIN"/>
    <property type="match status" value="1"/>
</dbReference>